<comment type="subcellular location">
    <subcellularLocation>
        <location evidence="1">Secreted</location>
    </subcellularLocation>
</comment>
<evidence type="ECO:0000313" key="13">
    <source>
        <dbReference type="Proteomes" id="UP001473302"/>
    </source>
</evidence>
<dbReference type="Pfam" id="PF00295">
    <property type="entry name" value="Glyco_hydro_28"/>
    <property type="match status" value="1"/>
</dbReference>
<protein>
    <submittedName>
        <fullName evidence="12">Uncharacterized protein</fullName>
    </submittedName>
</protein>
<dbReference type="SUPFAM" id="SSF51126">
    <property type="entry name" value="Pectin lyase-like"/>
    <property type="match status" value="1"/>
</dbReference>
<dbReference type="EMBL" id="BAABUK010000005">
    <property type="protein sequence ID" value="GAA5809496.1"/>
    <property type="molecule type" value="Genomic_DNA"/>
</dbReference>
<keyword evidence="6" id="KW-1015">Disulfide bond</keyword>
<dbReference type="InterPro" id="IPR011050">
    <property type="entry name" value="Pectin_lyase_fold/virulence"/>
</dbReference>
<comment type="caution">
    <text evidence="12">The sequence shown here is derived from an EMBL/GenBank/DDBJ whole genome shotgun (WGS) entry which is preliminary data.</text>
</comment>
<dbReference type="InterPro" id="IPR012334">
    <property type="entry name" value="Pectin_lyas_fold"/>
</dbReference>
<keyword evidence="13" id="KW-1185">Reference proteome</keyword>
<dbReference type="Proteomes" id="UP001473302">
    <property type="component" value="Unassembled WGS sequence"/>
</dbReference>
<evidence type="ECO:0000256" key="2">
    <source>
        <dbReference type="ARBA" id="ARBA00008834"/>
    </source>
</evidence>
<dbReference type="PANTHER" id="PTHR31736:SF19">
    <property type="entry name" value="PECTIN LYASE SUPERFAMILY PROTEIN-RELATED"/>
    <property type="match status" value="1"/>
</dbReference>
<keyword evidence="7" id="KW-0325">Glycoprotein</keyword>
<name>A0ABP9YRL7_9FUNG</name>
<evidence type="ECO:0000256" key="9">
    <source>
        <dbReference type="ARBA" id="ARBA00023316"/>
    </source>
</evidence>
<evidence type="ECO:0000256" key="1">
    <source>
        <dbReference type="ARBA" id="ARBA00004613"/>
    </source>
</evidence>
<keyword evidence="4 11" id="KW-0732">Signal</keyword>
<evidence type="ECO:0000256" key="4">
    <source>
        <dbReference type="ARBA" id="ARBA00022729"/>
    </source>
</evidence>
<evidence type="ECO:0000256" key="3">
    <source>
        <dbReference type="ARBA" id="ARBA00022525"/>
    </source>
</evidence>
<keyword evidence="3" id="KW-0964">Secreted</keyword>
<dbReference type="PANTHER" id="PTHR31736">
    <property type="match status" value="1"/>
</dbReference>
<sequence length="350" mass="37968">MVQLLSFGLTIIAALALTSFVDAAPRRCVVAQSKTDGYITIVQAFNDCRSGGTVVFPKDKSYYIKNMIKIENLKDVYIDFQGKVYLPAYDKKFRGQSAFLTLKGENVNMSGGGSFIDAKDVNALTVLRNTLKNSQLGHFKILNSLRAHMGIISAENVVLHNLYFKSASSNSNRPMNTDALQISSTKNLLVKDSELIVDDDCTGITVSNVKCVSGHGFSIGSLGKGGSTENVKDVTIINSECSNCQNGFINVKLPNSENPIIVTAYYCDKNQMNFCQKNGNKSLNISGVTFTNISGYASTVKKNPIVNFDCAKDTPCSNFSVSGINIKGHSKTPKNVCNNLRDSGKIGVCR</sequence>
<dbReference type="InterPro" id="IPR000743">
    <property type="entry name" value="Glyco_hydro_28"/>
</dbReference>
<accession>A0ABP9YRL7</accession>
<evidence type="ECO:0000256" key="8">
    <source>
        <dbReference type="ARBA" id="ARBA00023295"/>
    </source>
</evidence>
<evidence type="ECO:0000256" key="6">
    <source>
        <dbReference type="ARBA" id="ARBA00023157"/>
    </source>
</evidence>
<comment type="similarity">
    <text evidence="2 10">Belongs to the glycosyl hydrolase 28 family.</text>
</comment>
<keyword evidence="8 10" id="KW-0326">Glycosidase</keyword>
<evidence type="ECO:0000313" key="12">
    <source>
        <dbReference type="EMBL" id="GAA5809496.1"/>
    </source>
</evidence>
<proteinExistence type="inferred from homology"/>
<organism evidence="12 13">
    <name type="scientific">Mucor flavus</name>
    <dbReference type="NCBI Taxonomy" id="439312"/>
    <lineage>
        <taxon>Eukaryota</taxon>
        <taxon>Fungi</taxon>
        <taxon>Fungi incertae sedis</taxon>
        <taxon>Mucoromycota</taxon>
        <taxon>Mucoromycotina</taxon>
        <taxon>Mucoromycetes</taxon>
        <taxon>Mucorales</taxon>
        <taxon>Mucorineae</taxon>
        <taxon>Mucoraceae</taxon>
        <taxon>Mucor</taxon>
    </lineage>
</organism>
<reference evidence="12 13" key="1">
    <citation type="submission" date="2024-04" db="EMBL/GenBank/DDBJ databases">
        <title>genome sequences of Mucor flavus KT1a and Helicostylum pulchrum KT1b strains isolated from the surface of a dry-aged beef.</title>
        <authorList>
            <person name="Toyotome T."/>
            <person name="Hosono M."/>
            <person name="Torimaru M."/>
            <person name="Fukuda K."/>
            <person name="Mikami N."/>
        </authorList>
    </citation>
    <scope>NUCLEOTIDE SEQUENCE [LARGE SCALE GENOMIC DNA]</scope>
    <source>
        <strain evidence="12 13">KT1a</strain>
    </source>
</reference>
<feature type="signal peptide" evidence="11">
    <location>
        <begin position="1"/>
        <end position="23"/>
    </location>
</feature>
<dbReference type="Gene3D" id="2.160.20.10">
    <property type="entry name" value="Single-stranded right-handed beta-helix, Pectin lyase-like"/>
    <property type="match status" value="1"/>
</dbReference>
<feature type="chain" id="PRO_5046575830" evidence="11">
    <location>
        <begin position="24"/>
        <end position="350"/>
    </location>
</feature>
<evidence type="ECO:0000256" key="10">
    <source>
        <dbReference type="RuleBase" id="RU361169"/>
    </source>
</evidence>
<gene>
    <name evidence="12" type="ORF">MFLAVUS_002905</name>
</gene>
<keyword evidence="9" id="KW-0961">Cell wall biogenesis/degradation</keyword>
<evidence type="ECO:0000256" key="5">
    <source>
        <dbReference type="ARBA" id="ARBA00022801"/>
    </source>
</evidence>
<evidence type="ECO:0000256" key="11">
    <source>
        <dbReference type="SAM" id="SignalP"/>
    </source>
</evidence>
<evidence type="ECO:0000256" key="7">
    <source>
        <dbReference type="ARBA" id="ARBA00023180"/>
    </source>
</evidence>
<keyword evidence="5 10" id="KW-0378">Hydrolase</keyword>